<accession>A0ACC3CZ43</accession>
<gene>
    <name evidence="1" type="ORF">LTS18_010864</name>
</gene>
<protein>
    <submittedName>
        <fullName evidence="1">Uncharacterized protein</fullName>
    </submittedName>
</protein>
<feature type="non-terminal residue" evidence="1">
    <location>
        <position position="360"/>
    </location>
</feature>
<name>A0ACC3CZ43_9PEZI</name>
<sequence length="360" mass="39600">MDPIPIIVKHAGKRHAVELDPTSTGETLKYQLYSLTGVEPENQKIIVKGGQLKDDTDLSTLNAKPNQQFMMMGTPSAEGKAMLEQPKEKMRFVEDMTEAEAAQAEGAVPAGLQNLGNTCYMNSTLQVLRSIPEMQDELLKYSTSAGSSGAGPSNVDLSQFGLSGLGASTDLTSSLRDLFKQMSETQEGFPPLMFLNALRTAFPQFAQKAKDGHGYAQQDAEEAWSQIVSQLRQKLKIQNGTAAEGSASVQQQARDLSFIDKYMAGRLESVMECDEPAAKEGGEEPIESTDTFFKLNCHINVDTNHLRDGLTAGLKEQIEKNSPVLGRNAVYTKSSKITRLPKYLPVHFVRFDWRRTTGKK</sequence>
<proteinExistence type="predicted"/>
<evidence type="ECO:0000313" key="1">
    <source>
        <dbReference type="EMBL" id="KAK3059442.1"/>
    </source>
</evidence>
<evidence type="ECO:0000313" key="2">
    <source>
        <dbReference type="Proteomes" id="UP001186974"/>
    </source>
</evidence>
<dbReference type="Proteomes" id="UP001186974">
    <property type="component" value="Unassembled WGS sequence"/>
</dbReference>
<comment type="caution">
    <text evidence="1">The sequence shown here is derived from an EMBL/GenBank/DDBJ whole genome shotgun (WGS) entry which is preliminary data.</text>
</comment>
<dbReference type="EMBL" id="JAWDJW010009407">
    <property type="protein sequence ID" value="KAK3059442.1"/>
    <property type="molecule type" value="Genomic_DNA"/>
</dbReference>
<organism evidence="1 2">
    <name type="scientific">Coniosporium uncinatum</name>
    <dbReference type="NCBI Taxonomy" id="93489"/>
    <lineage>
        <taxon>Eukaryota</taxon>
        <taxon>Fungi</taxon>
        <taxon>Dikarya</taxon>
        <taxon>Ascomycota</taxon>
        <taxon>Pezizomycotina</taxon>
        <taxon>Dothideomycetes</taxon>
        <taxon>Dothideomycetes incertae sedis</taxon>
        <taxon>Coniosporium</taxon>
    </lineage>
</organism>
<reference evidence="1" key="1">
    <citation type="submission" date="2024-09" db="EMBL/GenBank/DDBJ databases">
        <title>Black Yeasts Isolated from many extreme environments.</title>
        <authorList>
            <person name="Coleine C."/>
            <person name="Stajich J.E."/>
            <person name="Selbmann L."/>
        </authorList>
    </citation>
    <scope>NUCLEOTIDE SEQUENCE</scope>
    <source>
        <strain evidence="1">CCFEE 5737</strain>
    </source>
</reference>
<keyword evidence="2" id="KW-1185">Reference proteome</keyword>